<protein>
    <recommendedName>
        <fullName evidence="3">Shugoshin C-terminal domain-containing protein</fullName>
    </recommendedName>
</protein>
<dbReference type="AlphaFoldDB" id="A0A182JF12"/>
<accession>A0A182JF12</accession>
<feature type="region of interest" description="Disordered" evidence="1">
    <location>
        <begin position="265"/>
        <end position="284"/>
    </location>
</feature>
<feature type="compositionally biased region" description="Basic and acidic residues" evidence="1">
    <location>
        <begin position="222"/>
        <end position="236"/>
    </location>
</feature>
<evidence type="ECO:0008006" key="3">
    <source>
        <dbReference type="Google" id="ProtNLM"/>
    </source>
</evidence>
<feature type="compositionally biased region" description="Basic and acidic residues" evidence="1">
    <location>
        <begin position="404"/>
        <end position="416"/>
    </location>
</feature>
<dbReference type="VEuPathDB" id="VectorBase:AATE016866"/>
<feature type="compositionally biased region" description="Acidic residues" evidence="1">
    <location>
        <begin position="130"/>
        <end position="145"/>
    </location>
</feature>
<feature type="compositionally biased region" description="Polar residues" evidence="1">
    <location>
        <begin position="429"/>
        <end position="465"/>
    </location>
</feature>
<feature type="region of interest" description="Disordered" evidence="1">
    <location>
        <begin position="212"/>
        <end position="253"/>
    </location>
</feature>
<dbReference type="EnsemblMetazoa" id="AATE016866-RA">
    <property type="protein sequence ID" value="AATE016866-PA.1"/>
    <property type="gene ID" value="AATE016866"/>
</dbReference>
<feature type="region of interest" description="Disordered" evidence="1">
    <location>
        <begin position="404"/>
        <end position="489"/>
    </location>
</feature>
<proteinExistence type="predicted"/>
<name>A0A182JF12_ANOAO</name>
<evidence type="ECO:0000256" key="1">
    <source>
        <dbReference type="SAM" id="MobiDB-lite"/>
    </source>
</evidence>
<sequence>MDLVGMQEVNNDKMEQALRFVNQQLAESNSKVKKELYLSEQRFNEVNDLFLCTRQENKALRDMVRKLKDQLSMVTQVIVSVQSQSEQMFELINRPHAMAEETERNRVSRAQQIYESRRTERRDLNSIAILEEDEQDESDPQEESNDTSSDMDVTSPALRNHSSSGCEKLLLNSPMVHRLKRPSKNASFNESFETIERERAFKLSRVSRERRQNYAGLTDEPDTIREVRSSPMDIDRSSTAPPQERSKQLDESYDTELEDTIKATLHNMSPVRIEDQDSSSSVGTQTEQYTLRYDISSNADRYVLKKMASESMLSTIDRATAVSEGCESTSCSFEETEFGPEDTIANASCSTPVTKGNRLAKVSSNRNRPLAAAQKMMKSDTSLNRILQPVVVVRPLTEENVRSLARAEDHASERVRGRGRGRPRNSSRQEITIMNGNCPGSSVWSGTNMEPSSSTENLSVTSNESSRPRRKAAPKTLRENSLRTKMRRN</sequence>
<feature type="region of interest" description="Disordered" evidence="1">
    <location>
        <begin position="124"/>
        <end position="165"/>
    </location>
</feature>
<reference evidence="2" key="1">
    <citation type="submission" date="2022-08" db="UniProtKB">
        <authorList>
            <consortium name="EnsemblMetazoa"/>
        </authorList>
    </citation>
    <scope>IDENTIFICATION</scope>
    <source>
        <strain evidence="2">EBRO</strain>
    </source>
</reference>
<organism evidence="2">
    <name type="scientific">Anopheles atroparvus</name>
    <name type="common">European mosquito</name>
    <dbReference type="NCBI Taxonomy" id="41427"/>
    <lineage>
        <taxon>Eukaryota</taxon>
        <taxon>Metazoa</taxon>
        <taxon>Ecdysozoa</taxon>
        <taxon>Arthropoda</taxon>
        <taxon>Hexapoda</taxon>
        <taxon>Insecta</taxon>
        <taxon>Pterygota</taxon>
        <taxon>Neoptera</taxon>
        <taxon>Endopterygota</taxon>
        <taxon>Diptera</taxon>
        <taxon>Nematocera</taxon>
        <taxon>Culicoidea</taxon>
        <taxon>Culicidae</taxon>
        <taxon>Anophelinae</taxon>
        <taxon>Anopheles</taxon>
    </lineage>
</organism>
<evidence type="ECO:0000313" key="2">
    <source>
        <dbReference type="EnsemblMetazoa" id="AATE016866-PA.1"/>
    </source>
</evidence>